<organism evidence="3 4">
    <name type="scientific">Linum tenue</name>
    <dbReference type="NCBI Taxonomy" id="586396"/>
    <lineage>
        <taxon>Eukaryota</taxon>
        <taxon>Viridiplantae</taxon>
        <taxon>Streptophyta</taxon>
        <taxon>Embryophyta</taxon>
        <taxon>Tracheophyta</taxon>
        <taxon>Spermatophyta</taxon>
        <taxon>Magnoliopsida</taxon>
        <taxon>eudicotyledons</taxon>
        <taxon>Gunneridae</taxon>
        <taxon>Pentapetalae</taxon>
        <taxon>rosids</taxon>
        <taxon>fabids</taxon>
        <taxon>Malpighiales</taxon>
        <taxon>Linaceae</taxon>
        <taxon>Linum</taxon>
    </lineage>
</organism>
<dbReference type="Gene3D" id="1.25.40.10">
    <property type="entry name" value="Tetratricopeptide repeat domain"/>
    <property type="match status" value="2"/>
</dbReference>
<reference evidence="3" key="1">
    <citation type="submission" date="2022-08" db="EMBL/GenBank/DDBJ databases">
        <authorList>
            <person name="Gutierrez-Valencia J."/>
        </authorList>
    </citation>
    <scope>NUCLEOTIDE SEQUENCE</scope>
</reference>
<proteinExistence type="predicted"/>
<evidence type="ECO:0000313" key="3">
    <source>
        <dbReference type="EMBL" id="CAI0426796.1"/>
    </source>
</evidence>
<evidence type="ECO:0000256" key="2">
    <source>
        <dbReference type="SAM" id="MobiDB-lite"/>
    </source>
</evidence>
<keyword evidence="1" id="KW-0175">Coiled coil</keyword>
<accession>A0AAV0KXU9</accession>
<evidence type="ECO:0000313" key="4">
    <source>
        <dbReference type="Proteomes" id="UP001154282"/>
    </source>
</evidence>
<keyword evidence="4" id="KW-1185">Reference proteome</keyword>
<name>A0AAV0KXU9_9ROSI</name>
<sequence length="263" mass="30636">PPLPGEAASEEKDNDASLGEEERALEEHLAQHPGDIDALRALMELKIKSRKLPEAIGVIDRLIQLEPNDDEWVLLKAQIYSYSGDSDPATKIFEEVLEKDPLRVEAYHGLVMAYSEDGRSMSDMLKRIEAAMNKCKREKKASDVRDFKLLLAQIRVMEEKYGEALKVNHELKKEEPRDFRPYLCQGIIYTLMRKREEAEKKFEQFEKLVPKNHPYREYFLDNMFATKFFSDYSVQREGLVEELRELEVKDVGRVCMGRKVTEF</sequence>
<feature type="non-terminal residue" evidence="3">
    <location>
        <position position="1"/>
    </location>
</feature>
<dbReference type="EMBL" id="CAMGYJ010000005">
    <property type="protein sequence ID" value="CAI0426796.1"/>
    <property type="molecule type" value="Genomic_DNA"/>
</dbReference>
<evidence type="ECO:0000256" key="1">
    <source>
        <dbReference type="SAM" id="Coils"/>
    </source>
</evidence>
<protein>
    <recommendedName>
        <fullName evidence="5">Protein SLOW GREEN 1, chloroplastic</fullName>
    </recommendedName>
</protein>
<dbReference type="AlphaFoldDB" id="A0AAV0KXU9"/>
<feature type="region of interest" description="Disordered" evidence="2">
    <location>
        <begin position="1"/>
        <end position="30"/>
    </location>
</feature>
<dbReference type="SUPFAM" id="SSF48452">
    <property type="entry name" value="TPR-like"/>
    <property type="match status" value="1"/>
</dbReference>
<dbReference type="PANTHER" id="PTHR36350">
    <property type="entry name" value="TRANSMEMBRANE PROTEIN"/>
    <property type="match status" value="1"/>
</dbReference>
<feature type="coiled-coil region" evidence="1">
    <location>
        <begin position="121"/>
        <end position="208"/>
    </location>
</feature>
<evidence type="ECO:0008006" key="5">
    <source>
        <dbReference type="Google" id="ProtNLM"/>
    </source>
</evidence>
<dbReference type="PANTHER" id="PTHR36350:SF3">
    <property type="entry name" value="TRANSMEMBRANE PROTEIN"/>
    <property type="match status" value="1"/>
</dbReference>
<dbReference type="Proteomes" id="UP001154282">
    <property type="component" value="Unassembled WGS sequence"/>
</dbReference>
<comment type="caution">
    <text evidence="3">The sequence shown here is derived from an EMBL/GenBank/DDBJ whole genome shotgun (WGS) entry which is preliminary data.</text>
</comment>
<gene>
    <name evidence="3" type="ORF">LITE_LOCUS20942</name>
</gene>
<dbReference type="InterPro" id="IPR011990">
    <property type="entry name" value="TPR-like_helical_dom_sf"/>
</dbReference>
<dbReference type="Pfam" id="PF14559">
    <property type="entry name" value="TPR_19"/>
    <property type="match status" value="1"/>
</dbReference>
<feature type="compositionally biased region" description="Basic and acidic residues" evidence="2">
    <location>
        <begin position="9"/>
        <end position="30"/>
    </location>
</feature>